<dbReference type="InterPro" id="IPR029058">
    <property type="entry name" value="AB_hydrolase_fold"/>
</dbReference>
<organism evidence="4">
    <name type="scientific">Physcomitrium patens</name>
    <name type="common">Spreading-leaved earth moss</name>
    <name type="synonym">Physcomitrella patens</name>
    <dbReference type="NCBI Taxonomy" id="3218"/>
    <lineage>
        <taxon>Eukaryota</taxon>
        <taxon>Viridiplantae</taxon>
        <taxon>Streptophyta</taxon>
        <taxon>Embryophyta</taxon>
        <taxon>Bryophyta</taxon>
        <taxon>Bryophytina</taxon>
        <taxon>Bryopsida</taxon>
        <taxon>Funariidae</taxon>
        <taxon>Funariales</taxon>
        <taxon>Funariaceae</taxon>
        <taxon>Physcomitrium</taxon>
    </lineage>
</organism>
<evidence type="ECO:0000313" key="5">
    <source>
        <dbReference type="EnsemblPlants" id="Pp3c12_8770V3.1"/>
    </source>
</evidence>
<dbReference type="Pfam" id="PF00561">
    <property type="entry name" value="Abhydrolase_1"/>
    <property type="match status" value="1"/>
</dbReference>
<dbReference type="Proteomes" id="UP000006727">
    <property type="component" value="Chromosome 12"/>
</dbReference>
<dbReference type="OrthoDB" id="408373at2759"/>
<reference evidence="4 6" key="2">
    <citation type="journal article" date="2018" name="Plant J.">
        <title>The Physcomitrella patens chromosome-scale assembly reveals moss genome structure and evolution.</title>
        <authorList>
            <person name="Lang D."/>
            <person name="Ullrich K.K."/>
            <person name="Murat F."/>
            <person name="Fuchs J."/>
            <person name="Jenkins J."/>
            <person name="Haas F.B."/>
            <person name="Piednoel M."/>
            <person name="Gundlach H."/>
            <person name="Van Bel M."/>
            <person name="Meyberg R."/>
            <person name="Vives C."/>
            <person name="Morata J."/>
            <person name="Symeonidi A."/>
            <person name="Hiss M."/>
            <person name="Muchero W."/>
            <person name="Kamisugi Y."/>
            <person name="Saleh O."/>
            <person name="Blanc G."/>
            <person name="Decker E.L."/>
            <person name="van Gessel N."/>
            <person name="Grimwood J."/>
            <person name="Hayes R.D."/>
            <person name="Graham S.W."/>
            <person name="Gunter L.E."/>
            <person name="McDaniel S.F."/>
            <person name="Hoernstein S.N.W."/>
            <person name="Larsson A."/>
            <person name="Li F.W."/>
            <person name="Perroud P.F."/>
            <person name="Phillips J."/>
            <person name="Ranjan P."/>
            <person name="Rokshar D.S."/>
            <person name="Rothfels C.J."/>
            <person name="Schneider L."/>
            <person name="Shu S."/>
            <person name="Stevenson D.W."/>
            <person name="Thummler F."/>
            <person name="Tillich M."/>
            <person name="Villarreal Aguilar J.C."/>
            <person name="Widiez T."/>
            <person name="Wong G.K."/>
            <person name="Wymore A."/>
            <person name="Zhang Y."/>
            <person name="Zimmer A.D."/>
            <person name="Quatrano R.S."/>
            <person name="Mayer K.F.X."/>
            <person name="Goodstein D."/>
            <person name="Casacuberta J.M."/>
            <person name="Vandepoele K."/>
            <person name="Reski R."/>
            <person name="Cuming A.C."/>
            <person name="Tuskan G.A."/>
            <person name="Maumus F."/>
            <person name="Salse J."/>
            <person name="Schmutz J."/>
            <person name="Rensing S.A."/>
        </authorList>
    </citation>
    <scope>NUCLEOTIDE SEQUENCE [LARGE SCALE GENOMIC DNA]</scope>
    <source>
        <strain evidence="5 6">cv. Gransden 2004</strain>
    </source>
</reference>
<evidence type="ECO:0000259" key="3">
    <source>
        <dbReference type="Pfam" id="PF00561"/>
    </source>
</evidence>
<dbReference type="GeneID" id="112289539"/>
<dbReference type="SUPFAM" id="SSF53474">
    <property type="entry name" value="alpha/beta-Hydrolases"/>
    <property type="match status" value="1"/>
</dbReference>
<gene>
    <name evidence="5" type="primary">LOC112289539</name>
    <name evidence="4" type="ORF">PHYPA_015995</name>
</gene>
<dbReference type="RefSeq" id="XP_024390568.1">
    <property type="nucleotide sequence ID" value="XM_024534800.2"/>
</dbReference>
<dbReference type="STRING" id="3218.A0A2K1JPZ5"/>
<dbReference type="Gramene" id="Pp3c12_8770V3.2">
    <property type="protein sequence ID" value="Pp3c12_8770V3.2"/>
    <property type="gene ID" value="Pp3c12_8770"/>
</dbReference>
<reference evidence="4 6" key="1">
    <citation type="journal article" date="2008" name="Science">
        <title>The Physcomitrella genome reveals evolutionary insights into the conquest of land by plants.</title>
        <authorList>
            <person name="Rensing S."/>
            <person name="Lang D."/>
            <person name="Zimmer A."/>
            <person name="Terry A."/>
            <person name="Salamov A."/>
            <person name="Shapiro H."/>
            <person name="Nishiyama T."/>
            <person name="Perroud P.-F."/>
            <person name="Lindquist E."/>
            <person name="Kamisugi Y."/>
            <person name="Tanahashi T."/>
            <person name="Sakakibara K."/>
            <person name="Fujita T."/>
            <person name="Oishi K."/>
            <person name="Shin-I T."/>
            <person name="Kuroki Y."/>
            <person name="Toyoda A."/>
            <person name="Suzuki Y."/>
            <person name="Hashimoto A."/>
            <person name="Yamaguchi K."/>
            <person name="Sugano A."/>
            <person name="Kohara Y."/>
            <person name="Fujiyama A."/>
            <person name="Anterola A."/>
            <person name="Aoki S."/>
            <person name="Ashton N."/>
            <person name="Barbazuk W.B."/>
            <person name="Barker E."/>
            <person name="Bennetzen J."/>
            <person name="Bezanilla M."/>
            <person name="Blankenship R."/>
            <person name="Cho S.H."/>
            <person name="Dutcher S."/>
            <person name="Estelle M."/>
            <person name="Fawcett J.A."/>
            <person name="Gundlach H."/>
            <person name="Hanada K."/>
            <person name="Heyl A."/>
            <person name="Hicks K.A."/>
            <person name="Hugh J."/>
            <person name="Lohr M."/>
            <person name="Mayer K."/>
            <person name="Melkozernov A."/>
            <person name="Murata T."/>
            <person name="Nelson D."/>
            <person name="Pils B."/>
            <person name="Prigge M."/>
            <person name="Reiss B."/>
            <person name="Renner T."/>
            <person name="Rombauts S."/>
            <person name="Rushton P."/>
            <person name="Sanderfoot A."/>
            <person name="Schween G."/>
            <person name="Shiu S.-H."/>
            <person name="Stueber K."/>
            <person name="Theodoulou F.L."/>
            <person name="Tu H."/>
            <person name="Van de Peer Y."/>
            <person name="Verrier P.J."/>
            <person name="Waters E."/>
            <person name="Wood A."/>
            <person name="Yang L."/>
            <person name="Cove D."/>
            <person name="Cuming A."/>
            <person name="Hasebe M."/>
            <person name="Lucas S."/>
            <person name="Mishler D.B."/>
            <person name="Reski R."/>
            <person name="Grigoriev I."/>
            <person name="Quatrano R.S."/>
            <person name="Boore J.L."/>
        </authorList>
    </citation>
    <scope>NUCLEOTIDE SEQUENCE [LARGE SCALE GENOMIC DNA]</scope>
    <source>
        <strain evidence="5 6">cv. Gransden 2004</strain>
    </source>
</reference>
<dbReference type="EnsemblPlants" id="Pp3c12_8770V3.2">
    <property type="protein sequence ID" value="Pp3c12_8770V3.2"/>
    <property type="gene ID" value="Pp3c12_8770"/>
</dbReference>
<dbReference type="EMBL" id="ABEU02000012">
    <property type="protein sequence ID" value="PNR43614.1"/>
    <property type="molecule type" value="Genomic_DNA"/>
</dbReference>
<dbReference type="AlphaFoldDB" id="A0A2K1JPZ5"/>
<dbReference type="GO" id="GO:0016787">
    <property type="term" value="F:hydrolase activity"/>
    <property type="evidence" value="ECO:0007669"/>
    <property type="project" value="UniProtKB-KW"/>
</dbReference>
<proteinExistence type="inferred from homology"/>
<comment type="similarity">
    <text evidence="1">Belongs to the AB hydrolase superfamily.</text>
</comment>
<dbReference type="KEGG" id="ppp:112289539"/>
<evidence type="ECO:0000256" key="2">
    <source>
        <dbReference type="ARBA" id="ARBA00022801"/>
    </source>
</evidence>
<protein>
    <recommendedName>
        <fullName evidence="3">AB hydrolase-1 domain-containing protein</fullName>
    </recommendedName>
</protein>
<dbReference type="PRINTS" id="PR00111">
    <property type="entry name" value="ABHYDROLASE"/>
</dbReference>
<dbReference type="Gramene" id="Pp3c12_8770V3.1">
    <property type="protein sequence ID" value="Pp3c12_8770V3.1"/>
    <property type="gene ID" value="Pp3c12_8770"/>
</dbReference>
<sequence length="270" mass="29960">MVISKAFLSSHNVRDLGNGDQVVVLGHGFGSDQSMWRYIVPSLLSNNLKIVLFDIMGAGTTDPEHFSSKSYSSLQAHADDLLAVLRELDIVSCVYVGHSMSGMIGCLASIQRPEIFRKLILLATSPRYLNDRNYYGGFEQHDLDQLFANIKFDFKSWVSVFAPGAVGGDIDDKAVQEFFRTLLSMRPDIVLSTSKTIFQSDLRSILPEVTVPCHIIQSRKDLAVPVEVAEYLSRNLGGWTSMEILQTEGHIPQLSSPELVIPVLLRCIDA</sequence>
<feature type="domain" description="AB hydrolase-1" evidence="3">
    <location>
        <begin position="22"/>
        <end position="133"/>
    </location>
</feature>
<evidence type="ECO:0000313" key="4">
    <source>
        <dbReference type="EMBL" id="PNR43614.1"/>
    </source>
</evidence>
<reference evidence="5" key="3">
    <citation type="submission" date="2020-12" db="UniProtKB">
        <authorList>
            <consortium name="EnsemblPlants"/>
        </authorList>
    </citation>
    <scope>IDENTIFICATION</scope>
</reference>
<dbReference type="InterPro" id="IPR000073">
    <property type="entry name" value="AB_hydrolase_1"/>
</dbReference>
<dbReference type="PaxDb" id="3218-PP1S91_156V6.1"/>
<keyword evidence="6" id="KW-1185">Reference proteome</keyword>
<dbReference type="FunFam" id="3.40.50.1820:FF:000042">
    <property type="entry name" value="probable strigolactone esterase DAD2"/>
    <property type="match status" value="1"/>
</dbReference>
<dbReference type="EnsemblPlants" id="Pp3c12_8770V3.1">
    <property type="protein sequence ID" value="Pp3c12_8770V3.1"/>
    <property type="gene ID" value="Pp3c12_8770"/>
</dbReference>
<evidence type="ECO:0000256" key="1">
    <source>
        <dbReference type="ARBA" id="ARBA00008645"/>
    </source>
</evidence>
<dbReference type="PANTHER" id="PTHR43039">
    <property type="entry name" value="ESTERASE-RELATED"/>
    <property type="match status" value="1"/>
</dbReference>
<evidence type="ECO:0000313" key="6">
    <source>
        <dbReference type="Proteomes" id="UP000006727"/>
    </source>
</evidence>
<name>A0A2K1JPZ5_PHYPA</name>
<keyword evidence="2" id="KW-0378">Hydrolase</keyword>
<accession>A0A2K1JPZ5</accession>
<dbReference type="Gene3D" id="3.40.50.1820">
    <property type="entry name" value="alpha/beta hydrolase"/>
    <property type="match status" value="1"/>
</dbReference>